<evidence type="ECO:0000256" key="4">
    <source>
        <dbReference type="ARBA" id="ARBA00022719"/>
    </source>
</evidence>
<dbReference type="EMBL" id="BAAALG010000005">
    <property type="protein sequence ID" value="GAA1097736.1"/>
    <property type="molecule type" value="Genomic_DNA"/>
</dbReference>
<dbReference type="InterPro" id="IPR041714">
    <property type="entry name" value="VKOR_Actinobacteria"/>
</dbReference>
<protein>
    <submittedName>
        <fullName evidence="12">Vitamin K epoxide reductase family protein</fullName>
    </submittedName>
</protein>
<dbReference type="CDD" id="cd12922">
    <property type="entry name" value="VKOR_5"/>
    <property type="match status" value="1"/>
</dbReference>
<keyword evidence="13" id="KW-1185">Reference proteome</keyword>
<evidence type="ECO:0000313" key="13">
    <source>
        <dbReference type="Proteomes" id="UP001501581"/>
    </source>
</evidence>
<keyword evidence="6" id="KW-0560">Oxidoreductase</keyword>
<keyword evidence="5 10" id="KW-1133">Transmembrane helix</keyword>
<reference evidence="12 13" key="1">
    <citation type="journal article" date="2019" name="Int. J. Syst. Evol. Microbiol.">
        <title>The Global Catalogue of Microorganisms (GCM) 10K type strain sequencing project: providing services to taxonomists for standard genome sequencing and annotation.</title>
        <authorList>
            <consortium name="The Broad Institute Genomics Platform"/>
            <consortium name="The Broad Institute Genome Sequencing Center for Infectious Disease"/>
            <person name="Wu L."/>
            <person name="Ma J."/>
        </authorList>
    </citation>
    <scope>NUCLEOTIDE SEQUENCE [LARGE SCALE GENOMIC DNA]</scope>
    <source>
        <strain evidence="12 13">JCM 13008</strain>
    </source>
</reference>
<evidence type="ECO:0000256" key="3">
    <source>
        <dbReference type="ARBA" id="ARBA00022692"/>
    </source>
</evidence>
<dbReference type="InterPro" id="IPR038354">
    <property type="entry name" value="VKOR_sf"/>
</dbReference>
<feature type="transmembrane region" description="Helical" evidence="10">
    <location>
        <begin position="173"/>
        <end position="194"/>
    </location>
</feature>
<keyword evidence="3 10" id="KW-0812">Transmembrane</keyword>
<comment type="subcellular location">
    <subcellularLocation>
        <location evidence="1">Membrane</location>
        <topology evidence="1">Multi-pass membrane protein</topology>
    </subcellularLocation>
</comment>
<dbReference type="SMART" id="SM00756">
    <property type="entry name" value="VKc"/>
    <property type="match status" value="1"/>
</dbReference>
<dbReference type="InterPro" id="IPR012932">
    <property type="entry name" value="VKOR"/>
</dbReference>
<gene>
    <name evidence="12" type="ORF">GCM10009668_13680</name>
</gene>
<dbReference type="Gene3D" id="1.20.1440.130">
    <property type="entry name" value="VKOR domain"/>
    <property type="match status" value="1"/>
</dbReference>
<evidence type="ECO:0000256" key="8">
    <source>
        <dbReference type="ARBA" id="ARBA00023157"/>
    </source>
</evidence>
<feature type="domain" description="Vitamin K epoxide reductase" evidence="11">
    <location>
        <begin position="10"/>
        <end position="151"/>
    </location>
</feature>
<feature type="transmembrane region" description="Helical" evidence="10">
    <location>
        <begin position="99"/>
        <end position="119"/>
    </location>
</feature>
<feature type="transmembrane region" description="Helical" evidence="10">
    <location>
        <begin position="126"/>
        <end position="147"/>
    </location>
</feature>
<evidence type="ECO:0000256" key="10">
    <source>
        <dbReference type="SAM" id="Phobius"/>
    </source>
</evidence>
<keyword evidence="4" id="KW-0874">Quinone</keyword>
<proteinExistence type="inferred from homology"/>
<evidence type="ECO:0000313" key="12">
    <source>
        <dbReference type="EMBL" id="GAA1097736.1"/>
    </source>
</evidence>
<comment type="similarity">
    <text evidence="2">Belongs to the VKOR family.</text>
</comment>
<evidence type="ECO:0000259" key="11">
    <source>
        <dbReference type="SMART" id="SM00756"/>
    </source>
</evidence>
<dbReference type="Pfam" id="PF07884">
    <property type="entry name" value="VKOR"/>
    <property type="match status" value="1"/>
</dbReference>
<keyword evidence="8" id="KW-1015">Disulfide bond</keyword>
<evidence type="ECO:0000256" key="6">
    <source>
        <dbReference type="ARBA" id="ARBA00023002"/>
    </source>
</evidence>
<organism evidence="12 13">
    <name type="scientific">Nocardioides dubius</name>
    <dbReference type="NCBI Taxonomy" id="317019"/>
    <lineage>
        <taxon>Bacteria</taxon>
        <taxon>Bacillati</taxon>
        <taxon>Actinomycetota</taxon>
        <taxon>Actinomycetes</taxon>
        <taxon>Propionibacteriales</taxon>
        <taxon>Nocardioidaceae</taxon>
        <taxon>Nocardioides</taxon>
    </lineage>
</organism>
<keyword evidence="9" id="KW-0676">Redox-active center</keyword>
<feature type="transmembrane region" description="Helical" evidence="10">
    <location>
        <begin position="12"/>
        <end position="33"/>
    </location>
</feature>
<evidence type="ECO:0000256" key="5">
    <source>
        <dbReference type="ARBA" id="ARBA00022989"/>
    </source>
</evidence>
<accession>A0ABN1TQM4</accession>
<evidence type="ECO:0000256" key="9">
    <source>
        <dbReference type="ARBA" id="ARBA00023284"/>
    </source>
</evidence>
<evidence type="ECO:0000256" key="2">
    <source>
        <dbReference type="ARBA" id="ARBA00006214"/>
    </source>
</evidence>
<comment type="caution">
    <text evidence="12">The sequence shown here is derived from an EMBL/GenBank/DDBJ whole genome shotgun (WGS) entry which is preliminary data.</text>
</comment>
<dbReference type="Proteomes" id="UP001501581">
    <property type="component" value="Unassembled WGS sequence"/>
</dbReference>
<name>A0ABN1TQM4_9ACTN</name>
<sequence length="201" mass="21666">MSEATPAFSDRRLGLGLTLGGVVGVVASLTLLIERIMLAEDADYVPSCSLNPVLSCGSVMESWQASVFGFPNPILGVVGFSVLTTVGVVVASGAALPRWFWLGLQAGVTLGLAFVLWLIHQSLYRIGALCPYCMVVWATGWTVLLYLTLHNAAHGVFGARVQAHPAVGRLREWHAPILVLGFVIVLALITDRFWDYWSGLV</sequence>
<evidence type="ECO:0000256" key="1">
    <source>
        <dbReference type="ARBA" id="ARBA00004141"/>
    </source>
</evidence>
<feature type="transmembrane region" description="Helical" evidence="10">
    <location>
        <begin position="74"/>
        <end position="93"/>
    </location>
</feature>
<dbReference type="RefSeq" id="WP_343992682.1">
    <property type="nucleotide sequence ID" value="NZ_BAAALG010000005.1"/>
</dbReference>
<evidence type="ECO:0000256" key="7">
    <source>
        <dbReference type="ARBA" id="ARBA00023136"/>
    </source>
</evidence>
<keyword evidence="7 10" id="KW-0472">Membrane</keyword>